<proteinExistence type="predicted"/>
<sequence length="70" mass="7760">MPSPITAPILGFLSRLSFPRLFLVTAALFFADLLIPDFIPLADELLLGMGMLLLASWKKRKDPLPPPAQR</sequence>
<organism evidence="1 2">
    <name type="scientific">Lysobacter soli</name>
    <dbReference type="NCBI Taxonomy" id="453783"/>
    <lineage>
        <taxon>Bacteria</taxon>
        <taxon>Pseudomonadati</taxon>
        <taxon>Pseudomonadota</taxon>
        <taxon>Gammaproteobacteria</taxon>
        <taxon>Lysobacterales</taxon>
        <taxon>Lysobacteraceae</taxon>
        <taxon>Lysobacter</taxon>
    </lineage>
</organism>
<keyword evidence="2" id="KW-1185">Reference proteome</keyword>
<dbReference type="Pfam" id="PF19611">
    <property type="entry name" value="DUF6116"/>
    <property type="match status" value="1"/>
</dbReference>
<protein>
    <submittedName>
        <fullName evidence="1">Uncharacterized protein</fullName>
    </submittedName>
</protein>
<gene>
    <name evidence="1" type="ORF">DX912_06525</name>
</gene>
<dbReference type="AlphaFoldDB" id="A0A3D8VFU3"/>
<dbReference type="RefSeq" id="WP_115841675.1">
    <property type="nucleotide sequence ID" value="NZ_QTJR01000003.1"/>
</dbReference>
<accession>A0A3D8VFU3</accession>
<dbReference type="InterPro" id="IPR046119">
    <property type="entry name" value="DUF6116"/>
</dbReference>
<evidence type="ECO:0000313" key="1">
    <source>
        <dbReference type="EMBL" id="RDY68250.1"/>
    </source>
</evidence>
<comment type="caution">
    <text evidence="1">The sequence shown here is derived from an EMBL/GenBank/DDBJ whole genome shotgun (WGS) entry which is preliminary data.</text>
</comment>
<dbReference type="EMBL" id="QTJR01000003">
    <property type="protein sequence ID" value="RDY68250.1"/>
    <property type="molecule type" value="Genomic_DNA"/>
</dbReference>
<reference evidence="1 2" key="1">
    <citation type="submission" date="2018-08" db="EMBL/GenBank/DDBJ databases">
        <title>Lysobacter soli KCTC 22011, whole genome shotgun sequence.</title>
        <authorList>
            <person name="Zhang X."/>
            <person name="Feng G."/>
            <person name="Zhu H."/>
        </authorList>
    </citation>
    <scope>NUCLEOTIDE SEQUENCE [LARGE SCALE GENOMIC DNA]</scope>
    <source>
        <strain evidence="1 2">KCTC 22011</strain>
    </source>
</reference>
<evidence type="ECO:0000313" key="2">
    <source>
        <dbReference type="Proteomes" id="UP000256829"/>
    </source>
</evidence>
<dbReference type="Proteomes" id="UP000256829">
    <property type="component" value="Unassembled WGS sequence"/>
</dbReference>
<name>A0A3D8VFU3_9GAMM</name>